<dbReference type="Proteomes" id="UP000789702">
    <property type="component" value="Unassembled WGS sequence"/>
</dbReference>
<sequence length="244" mass="27829">DDYKNYDPPREPSCYRWTRFFSLLLIYIMIIYFIIVFILSFTDTPFLQMYRSNVKNIPIPDSSGATSSCNSQLSNTTESGYNLFLYYDQGANYTDGTFLDMPTGVNFQISANNSFPNDTFPTLSSYPLMVFIDQDLATSFFSNPGSKFSDVFIADLNNVYVLSPYQRQVLWFDRVQHTQLDAASKRGVLSIAKKSKNLAFSFFELSTRIQSLSPLNPLSINPSQFTATLEMYNQSSTLTAYKET</sequence>
<gene>
    <name evidence="1" type="ORF">DHETER_LOCUS9567</name>
</gene>
<organism evidence="1 2">
    <name type="scientific">Dentiscutata heterogama</name>
    <dbReference type="NCBI Taxonomy" id="1316150"/>
    <lineage>
        <taxon>Eukaryota</taxon>
        <taxon>Fungi</taxon>
        <taxon>Fungi incertae sedis</taxon>
        <taxon>Mucoromycota</taxon>
        <taxon>Glomeromycotina</taxon>
        <taxon>Glomeromycetes</taxon>
        <taxon>Diversisporales</taxon>
        <taxon>Gigasporaceae</taxon>
        <taxon>Dentiscutata</taxon>
    </lineage>
</organism>
<evidence type="ECO:0000313" key="2">
    <source>
        <dbReference type="Proteomes" id="UP000789702"/>
    </source>
</evidence>
<keyword evidence="2" id="KW-1185">Reference proteome</keyword>
<proteinExistence type="predicted"/>
<protein>
    <submittedName>
        <fullName evidence="1">10706_t:CDS:1</fullName>
    </submittedName>
</protein>
<accession>A0ACA9NNJ8</accession>
<reference evidence="1" key="1">
    <citation type="submission" date="2021-06" db="EMBL/GenBank/DDBJ databases">
        <authorList>
            <person name="Kallberg Y."/>
            <person name="Tangrot J."/>
            <person name="Rosling A."/>
        </authorList>
    </citation>
    <scope>NUCLEOTIDE SEQUENCE</scope>
    <source>
        <strain evidence="1">IL203A</strain>
    </source>
</reference>
<evidence type="ECO:0000313" key="1">
    <source>
        <dbReference type="EMBL" id="CAG8656904.1"/>
    </source>
</evidence>
<feature type="non-terminal residue" evidence="1">
    <location>
        <position position="1"/>
    </location>
</feature>
<dbReference type="EMBL" id="CAJVPU010017015">
    <property type="protein sequence ID" value="CAG8656904.1"/>
    <property type="molecule type" value="Genomic_DNA"/>
</dbReference>
<feature type="non-terminal residue" evidence="1">
    <location>
        <position position="244"/>
    </location>
</feature>
<comment type="caution">
    <text evidence="1">The sequence shown here is derived from an EMBL/GenBank/DDBJ whole genome shotgun (WGS) entry which is preliminary data.</text>
</comment>
<name>A0ACA9NNJ8_9GLOM</name>